<reference evidence="1 2" key="1">
    <citation type="submission" date="2015-04" db="EMBL/GenBank/DDBJ databases">
        <authorList>
            <person name="Syromyatnikov M.Y."/>
            <person name="Popov V.N."/>
        </authorList>
    </citation>
    <scope>NUCLEOTIDE SEQUENCE [LARGE SCALE GENOMIC DNA]</scope>
    <source>
        <strain evidence="1">WF-38-12</strain>
    </source>
</reference>
<name>A0A0U1M0F1_TALIS</name>
<proteinExistence type="predicted"/>
<sequence length="278" mass="31584">MHQSKALNLTIQRIGSKRPQTEAMLAAVTTMAFAERLANRDVAWNIHIDGLAQMVKERHSKGMSLPWWLHDLVILDSINHVFNFPRVYHRKVINAIGSADSSLILQVVELCEGLIKLRQSIDTSNKYSNPGYIPYITQEIEAPFANLLHQALNLRKNSDNKAAHATAQAVEIILYLSCPWKNAPNLNTLADELKETLLQLPVRSCSYMDFTSCQHLIGAIASQHKTSTQAWFVNKLTSAAKAMRSRGWHQPFEVLEDGLQFDVRLTEWFRRLLDRGLE</sequence>
<dbReference type="Proteomes" id="UP000054383">
    <property type="component" value="Unassembled WGS sequence"/>
</dbReference>
<keyword evidence="2" id="KW-1185">Reference proteome</keyword>
<gene>
    <name evidence="1" type="ORF">PISL3812_05481</name>
</gene>
<accession>A0A0U1M0F1</accession>
<evidence type="ECO:0000313" key="1">
    <source>
        <dbReference type="EMBL" id="CRG88451.1"/>
    </source>
</evidence>
<dbReference type="EMBL" id="CVMT01000004">
    <property type="protein sequence ID" value="CRG88451.1"/>
    <property type="molecule type" value="Genomic_DNA"/>
</dbReference>
<protein>
    <submittedName>
        <fullName evidence="1">Uncharacterized protein</fullName>
    </submittedName>
</protein>
<dbReference type="AlphaFoldDB" id="A0A0U1M0F1"/>
<organism evidence="1 2">
    <name type="scientific">Talaromyces islandicus</name>
    <name type="common">Penicillium islandicum</name>
    <dbReference type="NCBI Taxonomy" id="28573"/>
    <lineage>
        <taxon>Eukaryota</taxon>
        <taxon>Fungi</taxon>
        <taxon>Dikarya</taxon>
        <taxon>Ascomycota</taxon>
        <taxon>Pezizomycotina</taxon>
        <taxon>Eurotiomycetes</taxon>
        <taxon>Eurotiomycetidae</taxon>
        <taxon>Eurotiales</taxon>
        <taxon>Trichocomaceae</taxon>
        <taxon>Talaromyces</taxon>
        <taxon>Talaromyces sect. Islandici</taxon>
    </lineage>
</organism>
<evidence type="ECO:0000313" key="2">
    <source>
        <dbReference type="Proteomes" id="UP000054383"/>
    </source>
</evidence>
<dbReference type="OrthoDB" id="4158087at2759"/>